<reference evidence="1" key="1">
    <citation type="submission" date="2021-08" db="EMBL/GenBank/DDBJ databases">
        <title>The first chromosome-level gecko genome reveals the dynamic sex chromosomes of Neotropical dwarf geckos (Sphaerodactylidae: Sphaerodactylus).</title>
        <authorList>
            <person name="Pinto B.J."/>
            <person name="Keating S.E."/>
            <person name="Gamble T."/>
        </authorList>
    </citation>
    <scope>NUCLEOTIDE SEQUENCE</scope>
    <source>
        <strain evidence="1">TG3544</strain>
    </source>
</reference>
<protein>
    <submittedName>
        <fullName evidence="1">Uncharacterized protein</fullName>
    </submittedName>
</protein>
<dbReference type="EMBL" id="CM037616">
    <property type="protein sequence ID" value="KAH7991650.1"/>
    <property type="molecule type" value="Genomic_DNA"/>
</dbReference>
<accession>A0ACB8EGL7</accession>
<proteinExistence type="predicted"/>
<gene>
    <name evidence="1" type="ORF">K3G42_008388</name>
</gene>
<sequence length="108" mass="11714">MAGILPVLAISLLSSSIVVCIRIFGPRLSAQEAQKRSSNVNVGDVDVLCGPACPSGWIGYEQKCYFFSDEIKDWTSSQSFCSSYNSTLAVIENEQEKATVAVEEKEAT</sequence>
<evidence type="ECO:0000313" key="1">
    <source>
        <dbReference type="EMBL" id="KAH7991650.1"/>
    </source>
</evidence>
<keyword evidence="2" id="KW-1185">Reference proteome</keyword>
<dbReference type="Proteomes" id="UP000827872">
    <property type="component" value="Linkage Group LG03"/>
</dbReference>
<evidence type="ECO:0000313" key="2">
    <source>
        <dbReference type="Proteomes" id="UP000827872"/>
    </source>
</evidence>
<organism evidence="1 2">
    <name type="scientific">Sphaerodactylus townsendi</name>
    <dbReference type="NCBI Taxonomy" id="933632"/>
    <lineage>
        <taxon>Eukaryota</taxon>
        <taxon>Metazoa</taxon>
        <taxon>Chordata</taxon>
        <taxon>Craniata</taxon>
        <taxon>Vertebrata</taxon>
        <taxon>Euteleostomi</taxon>
        <taxon>Lepidosauria</taxon>
        <taxon>Squamata</taxon>
        <taxon>Bifurcata</taxon>
        <taxon>Gekkota</taxon>
        <taxon>Sphaerodactylidae</taxon>
        <taxon>Sphaerodactylus</taxon>
    </lineage>
</organism>
<comment type="caution">
    <text evidence="1">The sequence shown here is derived from an EMBL/GenBank/DDBJ whole genome shotgun (WGS) entry which is preliminary data.</text>
</comment>
<name>A0ACB8EGL7_9SAUR</name>